<dbReference type="Pfam" id="PF13560">
    <property type="entry name" value="HTH_31"/>
    <property type="match status" value="1"/>
</dbReference>
<dbReference type="GO" id="GO:0003677">
    <property type="term" value="F:DNA binding"/>
    <property type="evidence" value="ECO:0007669"/>
    <property type="project" value="InterPro"/>
</dbReference>
<keyword evidence="4" id="KW-1185">Reference proteome</keyword>
<evidence type="ECO:0000256" key="1">
    <source>
        <dbReference type="SAM" id="MobiDB-lite"/>
    </source>
</evidence>
<evidence type="ECO:0000313" key="4">
    <source>
        <dbReference type="Proteomes" id="UP000309174"/>
    </source>
</evidence>
<organism evidence="3 4">
    <name type="scientific">Actinomadura soli</name>
    <dbReference type="NCBI Taxonomy" id="2508997"/>
    <lineage>
        <taxon>Bacteria</taxon>
        <taxon>Bacillati</taxon>
        <taxon>Actinomycetota</taxon>
        <taxon>Actinomycetes</taxon>
        <taxon>Streptosporangiales</taxon>
        <taxon>Thermomonosporaceae</taxon>
        <taxon>Actinomadura</taxon>
    </lineage>
</organism>
<proteinExistence type="predicted"/>
<dbReference type="CDD" id="cd00093">
    <property type="entry name" value="HTH_XRE"/>
    <property type="match status" value="1"/>
</dbReference>
<name>A0A5C4J529_9ACTN</name>
<comment type="caution">
    <text evidence="3">The sequence shown here is derived from an EMBL/GenBank/DDBJ whole genome shotgun (WGS) entry which is preliminary data.</text>
</comment>
<dbReference type="Pfam" id="PF19054">
    <property type="entry name" value="DUF5753"/>
    <property type="match status" value="1"/>
</dbReference>
<gene>
    <name evidence="3" type="ORF">ETD83_30060</name>
</gene>
<sequence length="324" mass="36836">MRSRASSRCPRAPVPQSLLTQSHWPTRPTTFTDYASSGNDYPMDNPQRPTMRSRKLGTMLRELRESRDRTLQKAARLLSRTPSSLSKLETGKRGIRQPALEHMLDRYELTDPDRRKALYDLARDSKKTGWWLRYEGKLDPATLDYLSLEAEAACVQTFELHLVPGLLQSEKYARAVNASTIPRDEPHDVDGLTEIRMRRQQVLFKEDPLQLWAIVSEAALYQQQGGADVMQGQLRRLIELSTLPNVTFQVLPFTAGSHPGHNGSFTTLITDDLSVVLVENLIAGWYLEDLEEIRHYGLVFDHLRDAALSPSDSRALIERLVSNL</sequence>
<dbReference type="InterPro" id="IPR043917">
    <property type="entry name" value="DUF5753"/>
</dbReference>
<reference evidence="3 4" key="1">
    <citation type="submission" date="2019-05" db="EMBL/GenBank/DDBJ databases">
        <title>Draft genome sequence of Actinomadura sp. 14C53.</title>
        <authorList>
            <person name="Saricaoglu S."/>
            <person name="Isik K."/>
        </authorList>
    </citation>
    <scope>NUCLEOTIDE SEQUENCE [LARGE SCALE GENOMIC DNA]</scope>
    <source>
        <strain evidence="3 4">14C53</strain>
    </source>
</reference>
<protein>
    <submittedName>
        <fullName evidence="3">Helix-turn-helix domain-containing protein</fullName>
    </submittedName>
</protein>
<dbReference type="SUPFAM" id="SSF47413">
    <property type="entry name" value="lambda repressor-like DNA-binding domains"/>
    <property type="match status" value="1"/>
</dbReference>
<dbReference type="Gene3D" id="1.10.260.40">
    <property type="entry name" value="lambda repressor-like DNA-binding domains"/>
    <property type="match status" value="1"/>
</dbReference>
<dbReference type="SMART" id="SM00530">
    <property type="entry name" value="HTH_XRE"/>
    <property type="match status" value="1"/>
</dbReference>
<dbReference type="InterPro" id="IPR010982">
    <property type="entry name" value="Lambda_DNA-bd_dom_sf"/>
</dbReference>
<dbReference type="EMBL" id="VCKW01000198">
    <property type="protein sequence ID" value="TMQ91624.1"/>
    <property type="molecule type" value="Genomic_DNA"/>
</dbReference>
<dbReference type="AlphaFoldDB" id="A0A5C4J529"/>
<dbReference type="OrthoDB" id="5177725at2"/>
<dbReference type="InterPro" id="IPR001387">
    <property type="entry name" value="Cro/C1-type_HTH"/>
</dbReference>
<feature type="domain" description="HTH cro/C1-type" evidence="2">
    <location>
        <begin position="60"/>
        <end position="114"/>
    </location>
</feature>
<accession>A0A5C4J529</accession>
<feature type="compositionally biased region" description="Polar residues" evidence="1">
    <location>
        <begin position="17"/>
        <end position="39"/>
    </location>
</feature>
<feature type="compositionally biased region" description="Low complexity" evidence="1">
    <location>
        <begin position="1"/>
        <end position="11"/>
    </location>
</feature>
<feature type="region of interest" description="Disordered" evidence="1">
    <location>
        <begin position="1"/>
        <end position="49"/>
    </location>
</feature>
<evidence type="ECO:0000259" key="2">
    <source>
        <dbReference type="PROSITE" id="PS50943"/>
    </source>
</evidence>
<dbReference type="Proteomes" id="UP000309174">
    <property type="component" value="Unassembled WGS sequence"/>
</dbReference>
<dbReference type="PROSITE" id="PS50943">
    <property type="entry name" value="HTH_CROC1"/>
    <property type="match status" value="1"/>
</dbReference>
<evidence type="ECO:0000313" key="3">
    <source>
        <dbReference type="EMBL" id="TMQ91624.1"/>
    </source>
</evidence>